<dbReference type="EMBL" id="VLKH01000003">
    <property type="protein sequence ID" value="TWH81458.1"/>
    <property type="molecule type" value="Genomic_DNA"/>
</dbReference>
<evidence type="ECO:0000256" key="1">
    <source>
        <dbReference type="SAM" id="SignalP"/>
    </source>
</evidence>
<keyword evidence="3" id="KW-1185">Reference proteome</keyword>
<reference evidence="2 3" key="1">
    <citation type="submission" date="2019-07" db="EMBL/GenBank/DDBJ databases">
        <title>Genomic Encyclopedia of Type Strains, Phase I: the one thousand microbial genomes (KMG-I) project.</title>
        <authorList>
            <person name="Kyrpides N."/>
        </authorList>
    </citation>
    <scope>NUCLEOTIDE SEQUENCE [LARGE SCALE GENOMIC DNA]</scope>
    <source>
        <strain evidence="2 3">DSM 13558</strain>
    </source>
</reference>
<gene>
    <name evidence="2" type="ORF">LY60_01208</name>
</gene>
<evidence type="ECO:0000313" key="2">
    <source>
        <dbReference type="EMBL" id="TWH81458.1"/>
    </source>
</evidence>
<organism evidence="2 3">
    <name type="scientific">Sedimentibacter saalensis</name>
    <dbReference type="NCBI Taxonomy" id="130788"/>
    <lineage>
        <taxon>Bacteria</taxon>
        <taxon>Bacillati</taxon>
        <taxon>Bacillota</taxon>
        <taxon>Tissierellia</taxon>
        <taxon>Sedimentibacter</taxon>
    </lineage>
</organism>
<dbReference type="RefSeq" id="WP_019230553.1">
    <property type="nucleotide sequence ID" value="NZ_DAMBUX010000024.1"/>
</dbReference>
<protein>
    <submittedName>
        <fullName evidence="2">Uncharacterized protein</fullName>
    </submittedName>
</protein>
<proteinExistence type="predicted"/>
<sequence>MKIRNILIRCSIIGILLMCLSTAFISNHAVYAAEKASSEVNGGAVINAEQTEWKYRVVDGKLQKRLWSLTYGIWLTDWEWV</sequence>
<accession>A0A562JE94</accession>
<evidence type="ECO:0000313" key="3">
    <source>
        <dbReference type="Proteomes" id="UP000315343"/>
    </source>
</evidence>
<dbReference type="Proteomes" id="UP000315343">
    <property type="component" value="Unassembled WGS sequence"/>
</dbReference>
<feature type="chain" id="PRO_5021968676" evidence="1">
    <location>
        <begin position="33"/>
        <end position="81"/>
    </location>
</feature>
<dbReference type="AlphaFoldDB" id="A0A562JE94"/>
<name>A0A562JE94_9FIRM</name>
<feature type="signal peptide" evidence="1">
    <location>
        <begin position="1"/>
        <end position="32"/>
    </location>
</feature>
<comment type="caution">
    <text evidence="2">The sequence shown here is derived from an EMBL/GenBank/DDBJ whole genome shotgun (WGS) entry which is preliminary data.</text>
</comment>
<keyword evidence="1" id="KW-0732">Signal</keyword>